<dbReference type="PANTHER" id="PTHR32401">
    <property type="entry name" value="CONCANAVALIN A-LIKE LECTIN FAMILY PROTEIN"/>
    <property type="match status" value="1"/>
</dbReference>
<dbReference type="InterPro" id="IPR001220">
    <property type="entry name" value="Legume_lectin_dom"/>
</dbReference>
<evidence type="ECO:0000313" key="6">
    <source>
        <dbReference type="EMBL" id="KAK7818421.1"/>
    </source>
</evidence>
<comment type="similarity">
    <text evidence="1">Belongs to the leguminous lectin family.</text>
</comment>
<dbReference type="Pfam" id="PF00139">
    <property type="entry name" value="Lectin_legB"/>
    <property type="match status" value="1"/>
</dbReference>
<evidence type="ECO:0000256" key="4">
    <source>
        <dbReference type="SAM" id="Phobius"/>
    </source>
</evidence>
<dbReference type="PANTHER" id="PTHR32401:SF49">
    <property type="entry name" value="OS10G0129200 PROTEIN"/>
    <property type="match status" value="1"/>
</dbReference>
<dbReference type="EMBL" id="PKMF04000830">
    <property type="protein sequence ID" value="KAK7818421.1"/>
    <property type="molecule type" value="Genomic_DNA"/>
</dbReference>
<reference evidence="6 7" key="1">
    <citation type="journal article" date="2018" name="Sci. Data">
        <title>The draft genome sequence of cork oak.</title>
        <authorList>
            <person name="Ramos A.M."/>
            <person name="Usie A."/>
            <person name="Barbosa P."/>
            <person name="Barros P.M."/>
            <person name="Capote T."/>
            <person name="Chaves I."/>
            <person name="Simoes F."/>
            <person name="Abreu I."/>
            <person name="Carrasquinho I."/>
            <person name="Faro C."/>
            <person name="Guimaraes J.B."/>
            <person name="Mendonca D."/>
            <person name="Nobrega F."/>
            <person name="Rodrigues L."/>
            <person name="Saibo N.J.M."/>
            <person name="Varela M.C."/>
            <person name="Egas C."/>
            <person name="Matos J."/>
            <person name="Miguel C.M."/>
            <person name="Oliveira M.M."/>
            <person name="Ricardo C.P."/>
            <person name="Goncalves S."/>
        </authorList>
    </citation>
    <scope>NUCLEOTIDE SEQUENCE [LARGE SCALE GENOMIC DNA]</scope>
    <source>
        <strain evidence="7">cv. HL8</strain>
    </source>
</reference>
<dbReference type="AlphaFoldDB" id="A0AAW0IWC3"/>
<sequence length="422" mass="46770">MVLTIKHFLSPQLFILFYLFMITNFFTLLTPFTFTSALSFNFTSFSKDNTDITYESTANSENQTIQLTGSKLTEWLQGRATYSKPLQLRDNATGKLTDFTTHFTFSISSLNQTAYGDGMTFFIVPNGSKIPTLAIGGALGLYEIFNTSNNRFVAVEFDIFTNDWDPPGEHVGIDINSLKSIANVSWSSNIAIREGKINEAWINYNSSSNDLCVAFTVFGDNITLRQSLSVNVNLIDFLPDWVTFGFSAATGGAYAIHTIYSWDFSSSLEIVGLSPNSASGQGKDNKLGFVFVVVFSTVVGFFVVVLILFVSWKTYKSDNNNVEEFPRGRAPRKFSYDELAREVLGAADQRLGGSFDEQEMECLLIVGLWCCHSDHDRRPHSMLRAIQVLNLDVPLPDLLPLGTSRSTESETTTSNGATSSMG</sequence>
<feature type="transmembrane region" description="Helical" evidence="4">
    <location>
        <begin position="287"/>
        <end position="310"/>
    </location>
</feature>
<dbReference type="PROSITE" id="PS00308">
    <property type="entry name" value="LECTIN_LEGUME_ALPHA"/>
    <property type="match status" value="1"/>
</dbReference>
<feature type="region of interest" description="Disordered" evidence="3">
    <location>
        <begin position="400"/>
        <end position="422"/>
    </location>
</feature>
<feature type="transmembrane region" description="Helical" evidence="4">
    <location>
        <begin position="12"/>
        <end position="34"/>
    </location>
</feature>
<accession>A0AAW0IWC3</accession>
<dbReference type="Proteomes" id="UP000237347">
    <property type="component" value="Unassembled WGS sequence"/>
</dbReference>
<evidence type="ECO:0000259" key="5">
    <source>
        <dbReference type="Pfam" id="PF00139"/>
    </source>
</evidence>
<organism evidence="6 7">
    <name type="scientific">Quercus suber</name>
    <name type="common">Cork oak</name>
    <dbReference type="NCBI Taxonomy" id="58331"/>
    <lineage>
        <taxon>Eukaryota</taxon>
        <taxon>Viridiplantae</taxon>
        <taxon>Streptophyta</taxon>
        <taxon>Embryophyta</taxon>
        <taxon>Tracheophyta</taxon>
        <taxon>Spermatophyta</taxon>
        <taxon>Magnoliopsida</taxon>
        <taxon>eudicotyledons</taxon>
        <taxon>Gunneridae</taxon>
        <taxon>Pentapetalae</taxon>
        <taxon>rosids</taxon>
        <taxon>fabids</taxon>
        <taxon>Fagales</taxon>
        <taxon>Fagaceae</taxon>
        <taxon>Quercus</taxon>
    </lineage>
</organism>
<feature type="domain" description="Legume lectin" evidence="5">
    <location>
        <begin position="38"/>
        <end position="269"/>
    </location>
</feature>
<comment type="caution">
    <text evidence="6">The sequence shown here is derived from an EMBL/GenBank/DDBJ whole genome shotgun (WGS) entry which is preliminary data.</text>
</comment>
<evidence type="ECO:0000256" key="1">
    <source>
        <dbReference type="ARBA" id="ARBA00007606"/>
    </source>
</evidence>
<keyword evidence="4" id="KW-0472">Membrane</keyword>
<dbReference type="SUPFAM" id="SSF49899">
    <property type="entry name" value="Concanavalin A-like lectins/glucanases"/>
    <property type="match status" value="1"/>
</dbReference>
<evidence type="ECO:0000256" key="3">
    <source>
        <dbReference type="SAM" id="MobiDB-lite"/>
    </source>
</evidence>
<dbReference type="CDD" id="cd06899">
    <property type="entry name" value="lectin_legume_LecRK_Arcelin_ConA"/>
    <property type="match status" value="1"/>
</dbReference>
<dbReference type="GO" id="GO:0030246">
    <property type="term" value="F:carbohydrate binding"/>
    <property type="evidence" value="ECO:0007669"/>
    <property type="project" value="UniProtKB-KW"/>
</dbReference>
<dbReference type="InterPro" id="IPR000985">
    <property type="entry name" value="Lectin_LegA_CS"/>
</dbReference>
<keyword evidence="4" id="KW-1133">Transmembrane helix</keyword>
<keyword evidence="2" id="KW-0430">Lectin</keyword>
<dbReference type="FunFam" id="2.60.120.200:FF:000103">
    <property type="entry name" value="L-type lectin-domain containing receptor kinase IX.1"/>
    <property type="match status" value="1"/>
</dbReference>
<evidence type="ECO:0000313" key="7">
    <source>
        <dbReference type="Proteomes" id="UP000237347"/>
    </source>
</evidence>
<dbReference type="InterPro" id="IPR013320">
    <property type="entry name" value="ConA-like_dom_sf"/>
</dbReference>
<dbReference type="InterPro" id="IPR050258">
    <property type="entry name" value="Leguminous_Lectin"/>
</dbReference>
<gene>
    <name evidence="6" type="primary">LEC2_11</name>
    <name evidence="6" type="ORF">CFP56_041383</name>
</gene>
<proteinExistence type="inferred from homology"/>
<keyword evidence="4" id="KW-0812">Transmembrane</keyword>
<dbReference type="Gene3D" id="2.60.120.200">
    <property type="match status" value="1"/>
</dbReference>
<keyword evidence="7" id="KW-1185">Reference proteome</keyword>
<evidence type="ECO:0000256" key="2">
    <source>
        <dbReference type="ARBA" id="ARBA00022734"/>
    </source>
</evidence>
<name>A0AAW0IWC3_QUESU</name>
<protein>
    <submittedName>
        <fullName evidence="6">Agglutinin-2</fullName>
    </submittedName>
</protein>